<sequence length="73" mass="8634">MEKKYSFRILDEYGGVVYDYSDDVDSDDEFFDDEDEAMECAEDRLGAMRLGYEISSDFQDEDNNEYEIEIDEV</sequence>
<dbReference type="AlphaFoldDB" id="A0A1T4VVD9"/>
<accession>A0A1T4VVD9</accession>
<evidence type="ECO:0000313" key="2">
    <source>
        <dbReference type="Proteomes" id="UP000190814"/>
    </source>
</evidence>
<evidence type="ECO:0000313" key="1">
    <source>
        <dbReference type="EMBL" id="SKA68953.1"/>
    </source>
</evidence>
<proteinExistence type="predicted"/>
<protein>
    <submittedName>
        <fullName evidence="1">Uncharacterized protein</fullName>
    </submittedName>
</protein>
<dbReference type="Proteomes" id="UP000190814">
    <property type="component" value="Unassembled WGS sequence"/>
</dbReference>
<reference evidence="1 2" key="1">
    <citation type="submission" date="2017-02" db="EMBL/GenBank/DDBJ databases">
        <authorList>
            <person name="Peterson S.W."/>
        </authorList>
    </citation>
    <scope>NUCLEOTIDE SEQUENCE [LARGE SCALE GENOMIC DNA]</scope>
    <source>
        <strain evidence="1 2">ATCC 35992</strain>
    </source>
</reference>
<dbReference type="EMBL" id="FUXZ01000010">
    <property type="protein sequence ID" value="SKA68953.1"/>
    <property type="molecule type" value="Genomic_DNA"/>
</dbReference>
<dbReference type="STRING" id="39495.SAMN02745111_01701"/>
<organism evidence="1 2">
    <name type="scientific">Eubacterium uniforme</name>
    <dbReference type="NCBI Taxonomy" id="39495"/>
    <lineage>
        <taxon>Bacteria</taxon>
        <taxon>Bacillati</taxon>
        <taxon>Bacillota</taxon>
        <taxon>Clostridia</taxon>
        <taxon>Eubacteriales</taxon>
        <taxon>Eubacteriaceae</taxon>
        <taxon>Eubacterium</taxon>
    </lineage>
</organism>
<name>A0A1T4VVD9_9FIRM</name>
<keyword evidence="2" id="KW-1185">Reference proteome</keyword>
<dbReference type="RefSeq" id="WP_078766554.1">
    <property type="nucleotide sequence ID" value="NZ_FUXZ01000010.1"/>
</dbReference>
<gene>
    <name evidence="1" type="ORF">SAMN02745111_01701</name>
</gene>